<dbReference type="Proteomes" id="UP000543174">
    <property type="component" value="Unassembled WGS sequence"/>
</dbReference>
<comment type="caution">
    <text evidence="2">The sequence shown here is derived from an EMBL/GenBank/DDBJ whole genome shotgun (WGS) entry which is preliminary data.</text>
</comment>
<protein>
    <recommendedName>
        <fullName evidence="4">BclA C-terminal domain-containing protein</fullName>
    </recommendedName>
</protein>
<dbReference type="RefSeq" id="WP_182527945.1">
    <property type="nucleotide sequence ID" value="NZ_JACJHT010000010.1"/>
</dbReference>
<dbReference type="InterPro" id="IPR008983">
    <property type="entry name" value="Tumour_necrosis_fac-like_dom"/>
</dbReference>
<accession>A0A7W3NFV2</accession>
<evidence type="ECO:0008006" key="4">
    <source>
        <dbReference type="Google" id="ProtNLM"/>
    </source>
</evidence>
<dbReference type="AlphaFoldDB" id="A0A7W3NFV2"/>
<reference evidence="2" key="1">
    <citation type="submission" date="2020-08" db="EMBL/GenBank/DDBJ databases">
        <title>Functional genomics of gut bacteria from endangered species of beetles.</title>
        <authorList>
            <person name="Carlos-Shanley C."/>
        </authorList>
    </citation>
    <scope>NUCLEOTIDE SEQUENCE [LARGE SCALE GENOMIC DNA]</scope>
    <source>
        <strain evidence="2">S00060</strain>
    </source>
</reference>
<name>A0A7W3NFV2_PRIAR</name>
<proteinExistence type="predicted"/>
<gene>
    <name evidence="2" type="ORF">HNP21_005383</name>
</gene>
<dbReference type="Gene3D" id="2.60.120.40">
    <property type="match status" value="1"/>
</dbReference>
<evidence type="ECO:0000313" key="3">
    <source>
        <dbReference type="Proteomes" id="UP000543174"/>
    </source>
</evidence>
<organism evidence="2 3">
    <name type="scientific">Priestia aryabhattai</name>
    <name type="common">Bacillus aryabhattai</name>
    <dbReference type="NCBI Taxonomy" id="412384"/>
    <lineage>
        <taxon>Bacteria</taxon>
        <taxon>Bacillati</taxon>
        <taxon>Bacillota</taxon>
        <taxon>Bacilli</taxon>
        <taxon>Bacillales</taxon>
        <taxon>Bacillaceae</taxon>
        <taxon>Priestia</taxon>
    </lineage>
</organism>
<keyword evidence="3" id="KW-1185">Reference proteome</keyword>
<evidence type="ECO:0000313" key="2">
    <source>
        <dbReference type="EMBL" id="MBA9042248.1"/>
    </source>
</evidence>
<sequence length="183" mass="19576">MSSSKKRKHDSCCTQPCSCSSSYPKSPPESCPAYGNFFNNTSLVTVLTGTAFPFNMQGPIAGGVSLLNPTTIFIENGGDYRVNFVITDNTVVFGPNPSAFPHLPTVALFLNNVQVLLEQANFGLEITQAEGRGCKPIVGDTILSIPDNSILELRNITTQGPITTIITCDSVGNNVQLSLFKLS</sequence>
<feature type="region of interest" description="Disordered" evidence="1">
    <location>
        <begin position="1"/>
        <end position="23"/>
    </location>
</feature>
<dbReference type="EMBL" id="JACJHT010000010">
    <property type="protein sequence ID" value="MBA9042248.1"/>
    <property type="molecule type" value="Genomic_DNA"/>
</dbReference>
<evidence type="ECO:0000256" key="1">
    <source>
        <dbReference type="SAM" id="MobiDB-lite"/>
    </source>
</evidence>